<name>A0ABP3VDK2_9BURK</name>
<protein>
    <submittedName>
        <fullName evidence="8">Autotransporter assembly complex family protein</fullName>
    </submittedName>
</protein>
<evidence type="ECO:0000313" key="8">
    <source>
        <dbReference type="EMBL" id="GAA0752292.1"/>
    </source>
</evidence>
<dbReference type="Gene3D" id="3.10.20.310">
    <property type="entry name" value="membrane protein fhac"/>
    <property type="match status" value="2"/>
</dbReference>
<dbReference type="Gene3D" id="2.40.160.50">
    <property type="entry name" value="membrane protein fhac: a member of the omp85/tpsb transporter family"/>
    <property type="match status" value="1"/>
</dbReference>
<evidence type="ECO:0000259" key="7">
    <source>
        <dbReference type="PROSITE" id="PS51779"/>
    </source>
</evidence>
<keyword evidence="2" id="KW-1134">Transmembrane beta strand</keyword>
<keyword evidence="5" id="KW-0472">Membrane</keyword>
<accession>A0ABP3VDK2</accession>
<comment type="subcellular location">
    <subcellularLocation>
        <location evidence="1">Membrane</location>
    </subcellularLocation>
</comment>
<dbReference type="Proteomes" id="UP001500279">
    <property type="component" value="Unassembled WGS sequence"/>
</dbReference>
<keyword evidence="4" id="KW-0732">Signal</keyword>
<organism evidence="8 9">
    <name type="scientific">Ideonella azotifigens</name>
    <dbReference type="NCBI Taxonomy" id="513160"/>
    <lineage>
        <taxon>Bacteria</taxon>
        <taxon>Pseudomonadati</taxon>
        <taxon>Pseudomonadota</taxon>
        <taxon>Betaproteobacteria</taxon>
        <taxon>Burkholderiales</taxon>
        <taxon>Sphaerotilaceae</taxon>
        <taxon>Ideonella</taxon>
    </lineage>
</organism>
<dbReference type="Pfam" id="PF01103">
    <property type="entry name" value="Omp85"/>
    <property type="match status" value="1"/>
</dbReference>
<evidence type="ECO:0000256" key="2">
    <source>
        <dbReference type="ARBA" id="ARBA00022452"/>
    </source>
</evidence>
<dbReference type="PANTHER" id="PTHR12815">
    <property type="entry name" value="SORTING AND ASSEMBLY MACHINERY SAMM50 PROTEIN FAMILY MEMBER"/>
    <property type="match status" value="1"/>
</dbReference>
<evidence type="ECO:0000256" key="3">
    <source>
        <dbReference type="ARBA" id="ARBA00022692"/>
    </source>
</evidence>
<reference evidence="9" key="1">
    <citation type="journal article" date="2019" name="Int. J. Syst. Evol. Microbiol.">
        <title>The Global Catalogue of Microorganisms (GCM) 10K type strain sequencing project: providing services to taxonomists for standard genome sequencing and annotation.</title>
        <authorList>
            <consortium name="The Broad Institute Genomics Platform"/>
            <consortium name="The Broad Institute Genome Sequencing Center for Infectious Disease"/>
            <person name="Wu L."/>
            <person name="Ma J."/>
        </authorList>
    </citation>
    <scope>NUCLEOTIDE SEQUENCE [LARGE SCALE GENOMIC DNA]</scope>
    <source>
        <strain evidence="9">JCM 15503</strain>
    </source>
</reference>
<keyword evidence="6" id="KW-0998">Cell outer membrane</keyword>
<gene>
    <name evidence="8" type="ORF">GCM10009107_25970</name>
</gene>
<comment type="caution">
    <text evidence="8">The sequence shown here is derived from an EMBL/GenBank/DDBJ whole genome shotgun (WGS) entry which is preliminary data.</text>
</comment>
<dbReference type="InterPro" id="IPR039910">
    <property type="entry name" value="D15-like"/>
</dbReference>
<dbReference type="PROSITE" id="PS51779">
    <property type="entry name" value="POTRA"/>
    <property type="match status" value="1"/>
</dbReference>
<evidence type="ECO:0000313" key="9">
    <source>
        <dbReference type="Proteomes" id="UP001500279"/>
    </source>
</evidence>
<dbReference type="InterPro" id="IPR000184">
    <property type="entry name" value="Bac_surfAg_D15"/>
</dbReference>
<dbReference type="EMBL" id="BAAAEW010000014">
    <property type="protein sequence ID" value="GAA0752292.1"/>
    <property type="molecule type" value="Genomic_DNA"/>
</dbReference>
<dbReference type="InterPro" id="IPR034746">
    <property type="entry name" value="POTRA"/>
</dbReference>
<proteinExistence type="predicted"/>
<evidence type="ECO:0000256" key="4">
    <source>
        <dbReference type="ARBA" id="ARBA00022729"/>
    </source>
</evidence>
<evidence type="ECO:0000256" key="6">
    <source>
        <dbReference type="ARBA" id="ARBA00023237"/>
    </source>
</evidence>
<keyword evidence="9" id="KW-1185">Reference proteome</keyword>
<dbReference type="PANTHER" id="PTHR12815:SF47">
    <property type="entry name" value="TRANSLOCATION AND ASSEMBLY MODULE SUBUNIT TAMA"/>
    <property type="match status" value="1"/>
</dbReference>
<sequence>MLATGVWLATGCADLRSMDSAAQASAAAASAAPPGALPVTPAKPAAAAVAKPVAAAASGQVAARAAANADESAHDAVAANAPASAASDAEDDASQVTGLVPKLTVKAPQPLKQLLENYLDLQRAAALPTAQQISNIEWSRLIAALPPQAEDLAKTEGYFSANAIVTREPEAAGQPPKVTLTVETGPRARVGRVTLEVQGPLAEQAEAGVAEAQQVRDALKRDWALATDAEFSADAWSDAKNSTLAQLRAAGYAAASWSGTAAEVDDTQHRVRLFIVADSGPLYRAGDFEITGLVHHQAEQVRGMAGFPRGATLTENRLQEFQERLSKAGLFDQVTVTMDPDPAQADHATVQVHLKETPLQSAVTAIGISATSGPRTTLEYTHRRVFGYALTSRNKLEWGRNRQAYDGEVSTHPDERFSRDLVGASVERLWTDDDMVLSQRLRVGRSLEKPKFDRLNYLEAERAVECVRDNGALVDCEKLAALSANTHNTWREVDNVLLPTEGYTLATEFGGGLADGNASKRGVFARAYGRATGYWPVGSWYTQARLELGKVFTPAGVQVPDSQRFRAGGDNSVRGYPWRTLAPATADGGVTGGRLLFTSSVEAAHPILASLPSVWGAVFIDAGRAADQLPELKPALGYGLGVRWRSPVGPLSLDWAWGQELHRGRIHLNVGVAF</sequence>
<evidence type="ECO:0000256" key="5">
    <source>
        <dbReference type="ARBA" id="ARBA00023136"/>
    </source>
</evidence>
<feature type="domain" description="POTRA" evidence="7">
    <location>
        <begin position="283"/>
        <end position="357"/>
    </location>
</feature>
<evidence type="ECO:0000256" key="1">
    <source>
        <dbReference type="ARBA" id="ARBA00004370"/>
    </source>
</evidence>
<keyword evidence="3" id="KW-0812">Transmembrane</keyword>